<evidence type="ECO:0000259" key="1">
    <source>
        <dbReference type="PROSITE" id="PS50011"/>
    </source>
</evidence>
<evidence type="ECO:0000313" key="3">
    <source>
        <dbReference type="Proteomes" id="UP000284706"/>
    </source>
</evidence>
<dbReference type="OrthoDB" id="2722301at2759"/>
<dbReference type="PANTHER" id="PTHR44167">
    <property type="entry name" value="OVARIAN-SPECIFIC SERINE/THREONINE-PROTEIN KINASE LOK-RELATED"/>
    <property type="match status" value="1"/>
</dbReference>
<dbReference type="InterPro" id="IPR000719">
    <property type="entry name" value="Prot_kinase_dom"/>
</dbReference>
<accession>A0A409YWB6</accession>
<name>A0A409YWB6_9AGAR</name>
<gene>
    <name evidence="2" type="ORF">CVT26_012440</name>
</gene>
<dbReference type="PANTHER" id="PTHR44167:SF24">
    <property type="entry name" value="SERINE_THREONINE-PROTEIN KINASE CHK2"/>
    <property type="match status" value="1"/>
</dbReference>
<comment type="caution">
    <text evidence="2">The sequence shown here is derived from an EMBL/GenBank/DDBJ whole genome shotgun (WGS) entry which is preliminary data.</text>
</comment>
<dbReference type="AlphaFoldDB" id="A0A409YWB6"/>
<dbReference type="EMBL" id="NHYE01000147">
    <property type="protein sequence ID" value="PPR07280.1"/>
    <property type="molecule type" value="Genomic_DNA"/>
</dbReference>
<dbReference type="SUPFAM" id="SSF56112">
    <property type="entry name" value="Protein kinase-like (PK-like)"/>
    <property type="match status" value="2"/>
</dbReference>
<organism evidence="2 3">
    <name type="scientific">Gymnopilus dilepis</name>
    <dbReference type="NCBI Taxonomy" id="231916"/>
    <lineage>
        <taxon>Eukaryota</taxon>
        <taxon>Fungi</taxon>
        <taxon>Dikarya</taxon>
        <taxon>Basidiomycota</taxon>
        <taxon>Agaricomycotina</taxon>
        <taxon>Agaricomycetes</taxon>
        <taxon>Agaricomycetidae</taxon>
        <taxon>Agaricales</taxon>
        <taxon>Agaricineae</taxon>
        <taxon>Hymenogastraceae</taxon>
        <taxon>Gymnopilus</taxon>
    </lineage>
</organism>
<dbReference type="InParanoid" id="A0A409YWB6"/>
<dbReference type="PROSITE" id="PS00108">
    <property type="entry name" value="PROTEIN_KINASE_ST"/>
    <property type="match status" value="1"/>
</dbReference>
<proteinExistence type="predicted"/>
<dbReference type="InterPro" id="IPR011009">
    <property type="entry name" value="Kinase-like_dom_sf"/>
</dbReference>
<dbReference type="PROSITE" id="PS50011">
    <property type="entry name" value="PROTEIN_KINASE_DOM"/>
    <property type="match status" value="1"/>
</dbReference>
<keyword evidence="3" id="KW-1185">Reference proteome</keyword>
<dbReference type="GO" id="GO:0005524">
    <property type="term" value="F:ATP binding"/>
    <property type="evidence" value="ECO:0007669"/>
    <property type="project" value="InterPro"/>
</dbReference>
<dbReference type="GO" id="GO:0004672">
    <property type="term" value="F:protein kinase activity"/>
    <property type="evidence" value="ECO:0007669"/>
    <property type="project" value="InterPro"/>
</dbReference>
<evidence type="ECO:0000313" key="2">
    <source>
        <dbReference type="EMBL" id="PPR07280.1"/>
    </source>
</evidence>
<reference evidence="2 3" key="1">
    <citation type="journal article" date="2018" name="Evol. Lett.">
        <title>Horizontal gene cluster transfer increased hallucinogenic mushroom diversity.</title>
        <authorList>
            <person name="Reynolds H.T."/>
            <person name="Vijayakumar V."/>
            <person name="Gluck-Thaler E."/>
            <person name="Korotkin H.B."/>
            <person name="Matheny P.B."/>
            <person name="Slot J.C."/>
        </authorList>
    </citation>
    <scope>NUCLEOTIDE SEQUENCE [LARGE SCALE GENOMIC DNA]</scope>
    <source>
        <strain evidence="2 3">SRW20</strain>
    </source>
</reference>
<dbReference type="SMART" id="SM00220">
    <property type="entry name" value="S_TKc"/>
    <property type="match status" value="1"/>
</dbReference>
<sequence>MPPYTAPLRITFTFQKDSDIVGPDLEARRIFWHSQETVQWFKQRGYTLYKRLLEDYGEFSSRLIPALPSEEYREADYPYAYHDSEMVESSIKPLCAHEFEGKVMFAQDTQNRHVAIKIVPDGTDEYRILRFLNEQPLGVLKDNCLMPVLELLPIEGYWFAIMPRWGDCIHYPSLTKAYEVLDIMHAMLKDIKIGNVAVNHFADFTQFNENNIRPRLREKRLLSYALFDFDYSIMLPPEVDCMTYRLPYQRSWGTFNPTTDTSQGEFDFNPFVLDVGVMGVIFCSNFQHLCGKLPFLAPLLDKMTTRHLDKRFTASEALHFFERMYSELTTADLQQDVNDSPPDNPRYCDYDRWALLPSSFVATWQSYREAPVPWTTMILRQLCRHPRFYFQVAHIRCKQGEPNWPEIQERRRFWDSPDTVQWFEDRGYTLYRRVLDDDGNLSSITVPKRPSQKYQDADYPYAYHDGNPSREGLPPLGENEFYGKVVFAQDSQHRHIAIKIVQDGSNEYRVLRFLSQQNLDDIQGNCIIPVLELLPTQGFWFVVMPRWGSIITSPTPDKAYEILDIMHSLLKVIFYITLGRNMSAISQGLACLHEHNITHGDIKLSNVLVNHFTDPIYSTGNEVRRRLRAQRLLLYAMFDFDFSIMLPPGADRTTYRLPYERSWGSFNLTTDTSQGEFDFNPFVLDVGALGAVFCAKFQHLCGQIPFLAPLLDRMTTRFLANRLSASEALHFFEKMYSQLTDAELHQEVEGLFPGEPVPYYEYDRWQLVPSNFSREWSSYREPSIPLTTKLLRKFCQWLWILHAIAYVRWFSHEAKSVIWNRLVGRLWPR</sequence>
<dbReference type="Gene3D" id="1.10.510.10">
    <property type="entry name" value="Transferase(Phosphotransferase) domain 1"/>
    <property type="match status" value="1"/>
</dbReference>
<protein>
    <recommendedName>
        <fullName evidence="1">Protein kinase domain-containing protein</fullName>
    </recommendedName>
</protein>
<dbReference type="InterPro" id="IPR008271">
    <property type="entry name" value="Ser/Thr_kinase_AS"/>
</dbReference>
<feature type="domain" description="Protein kinase" evidence="1">
    <location>
        <begin position="470"/>
        <end position="829"/>
    </location>
</feature>
<dbReference type="Proteomes" id="UP000284706">
    <property type="component" value="Unassembled WGS sequence"/>
</dbReference>